<dbReference type="InterPro" id="IPR036412">
    <property type="entry name" value="HAD-like_sf"/>
</dbReference>
<accession>A0A367M3S1</accession>
<protein>
    <submittedName>
        <fullName evidence="1">Phosphoglycolate phosphatase</fullName>
    </submittedName>
</protein>
<organism evidence="1 2">
    <name type="scientific">Pseudomonas aeruginosa</name>
    <dbReference type="NCBI Taxonomy" id="287"/>
    <lineage>
        <taxon>Bacteria</taxon>
        <taxon>Pseudomonadati</taxon>
        <taxon>Pseudomonadota</taxon>
        <taxon>Gammaproteobacteria</taxon>
        <taxon>Pseudomonadales</taxon>
        <taxon>Pseudomonadaceae</taxon>
        <taxon>Pseudomonas</taxon>
    </lineage>
</organism>
<name>A0A367M3S1_PSEAI</name>
<comment type="caution">
    <text evidence="1">The sequence shown here is derived from an EMBL/GenBank/DDBJ whole genome shotgun (WGS) entry which is preliminary data.</text>
</comment>
<gene>
    <name evidence="1" type="ORF">DT376_26285</name>
</gene>
<reference evidence="1 2" key="1">
    <citation type="submission" date="2018-07" db="EMBL/GenBank/DDBJ databases">
        <title>Mechanisms of high-level aminoglycoside resistance among Gram-negative pathogens in Brazil.</title>
        <authorList>
            <person name="Ballaben A.S."/>
            <person name="Darini A.L.C."/>
            <person name="Doi Y."/>
        </authorList>
    </citation>
    <scope>NUCLEOTIDE SEQUENCE [LARGE SCALE GENOMIC DNA]</scope>
    <source>
        <strain evidence="1 2">B2-305</strain>
    </source>
</reference>
<dbReference type="SUPFAM" id="SSF56784">
    <property type="entry name" value="HAD-like"/>
    <property type="match status" value="1"/>
</dbReference>
<sequence length="24" mass="2785">MKRMRLKAVLFDMDGTLLDTAPDF</sequence>
<dbReference type="EMBL" id="QORE01001147">
    <property type="protein sequence ID" value="RCI71962.1"/>
    <property type="molecule type" value="Genomic_DNA"/>
</dbReference>
<proteinExistence type="predicted"/>
<evidence type="ECO:0000313" key="2">
    <source>
        <dbReference type="Proteomes" id="UP000253594"/>
    </source>
</evidence>
<dbReference type="InterPro" id="IPR023198">
    <property type="entry name" value="PGP-like_dom2"/>
</dbReference>
<dbReference type="Proteomes" id="UP000253594">
    <property type="component" value="Unassembled WGS sequence"/>
</dbReference>
<dbReference type="AlphaFoldDB" id="A0A367M3S1"/>
<evidence type="ECO:0000313" key="1">
    <source>
        <dbReference type="EMBL" id="RCI71962.1"/>
    </source>
</evidence>
<feature type="non-terminal residue" evidence="1">
    <location>
        <position position="24"/>
    </location>
</feature>
<dbReference type="Gene3D" id="1.10.150.240">
    <property type="entry name" value="Putative phosphatase, domain 2"/>
    <property type="match status" value="1"/>
</dbReference>